<dbReference type="EMBL" id="FXXQ01000003">
    <property type="protein sequence ID" value="SMX23166.1"/>
    <property type="molecule type" value="Genomic_DNA"/>
</dbReference>
<organism evidence="8 9">
    <name type="scientific">Boseongicola aestuarii</name>
    <dbReference type="NCBI Taxonomy" id="1470561"/>
    <lineage>
        <taxon>Bacteria</taxon>
        <taxon>Pseudomonadati</taxon>
        <taxon>Pseudomonadota</taxon>
        <taxon>Alphaproteobacteria</taxon>
        <taxon>Rhodobacterales</taxon>
        <taxon>Paracoccaceae</taxon>
        <taxon>Boseongicola</taxon>
    </lineage>
</organism>
<dbReference type="PANTHER" id="PTHR30329">
    <property type="entry name" value="STATOR ELEMENT OF FLAGELLAR MOTOR COMPLEX"/>
    <property type="match status" value="1"/>
</dbReference>
<dbReference type="RefSeq" id="WP_093973155.1">
    <property type="nucleotide sequence ID" value="NZ_FXXQ01000003.1"/>
</dbReference>
<feature type="domain" description="OmpA-like" evidence="7">
    <location>
        <begin position="494"/>
        <end position="611"/>
    </location>
</feature>
<dbReference type="InterPro" id="IPR006664">
    <property type="entry name" value="OMP_bac"/>
</dbReference>
<keyword evidence="9" id="KW-1185">Reference proteome</keyword>
<name>A0A238IXQ3_9RHOB</name>
<dbReference type="Proteomes" id="UP000201838">
    <property type="component" value="Unassembled WGS sequence"/>
</dbReference>
<gene>
    <name evidence="8" type="primary">oprF_1</name>
    <name evidence="8" type="ORF">BOA8489_01270</name>
</gene>
<dbReference type="PANTHER" id="PTHR30329:SF21">
    <property type="entry name" value="LIPOPROTEIN YIAD-RELATED"/>
    <property type="match status" value="1"/>
</dbReference>
<feature type="region of interest" description="Disordered" evidence="5">
    <location>
        <begin position="608"/>
        <end position="628"/>
    </location>
</feature>
<dbReference type="InterPro" id="IPR050330">
    <property type="entry name" value="Bact_OuterMem_StrucFunc"/>
</dbReference>
<reference evidence="8 9" key="1">
    <citation type="submission" date="2017-05" db="EMBL/GenBank/DDBJ databases">
        <authorList>
            <person name="Song R."/>
            <person name="Chenine A.L."/>
            <person name="Ruprecht R.M."/>
        </authorList>
    </citation>
    <scope>NUCLEOTIDE SEQUENCE [LARGE SCALE GENOMIC DNA]</scope>
    <source>
        <strain evidence="8 9">CECT 8489</strain>
    </source>
</reference>
<dbReference type="Gene3D" id="3.30.1330.60">
    <property type="entry name" value="OmpA-like domain"/>
    <property type="match status" value="1"/>
</dbReference>
<protein>
    <submittedName>
        <fullName evidence="8">Outer membrane porin F</fullName>
    </submittedName>
</protein>
<dbReference type="InterPro" id="IPR036737">
    <property type="entry name" value="OmpA-like_sf"/>
</dbReference>
<dbReference type="PROSITE" id="PS51123">
    <property type="entry name" value="OMPA_2"/>
    <property type="match status" value="1"/>
</dbReference>
<dbReference type="Gene3D" id="3.40.1520.20">
    <property type="match status" value="2"/>
</dbReference>
<dbReference type="InterPro" id="IPR006665">
    <property type="entry name" value="OmpA-like"/>
</dbReference>
<evidence type="ECO:0000256" key="1">
    <source>
        <dbReference type="ARBA" id="ARBA00004442"/>
    </source>
</evidence>
<evidence type="ECO:0000313" key="8">
    <source>
        <dbReference type="EMBL" id="SMX23166.1"/>
    </source>
</evidence>
<dbReference type="OrthoDB" id="5525824at2"/>
<evidence type="ECO:0000256" key="2">
    <source>
        <dbReference type="ARBA" id="ARBA00023136"/>
    </source>
</evidence>
<dbReference type="SUPFAM" id="SSF103088">
    <property type="entry name" value="OmpA-like"/>
    <property type="match status" value="1"/>
</dbReference>
<comment type="subcellular location">
    <subcellularLocation>
        <location evidence="1">Cell outer membrane</location>
    </subcellularLocation>
</comment>
<evidence type="ECO:0000256" key="3">
    <source>
        <dbReference type="ARBA" id="ARBA00023237"/>
    </source>
</evidence>
<dbReference type="AlphaFoldDB" id="A0A238IXQ3"/>
<keyword evidence="6" id="KW-0812">Transmembrane</keyword>
<keyword evidence="6" id="KW-1133">Transmembrane helix</keyword>
<evidence type="ECO:0000256" key="4">
    <source>
        <dbReference type="PROSITE-ProRule" id="PRU00473"/>
    </source>
</evidence>
<proteinExistence type="predicted"/>
<evidence type="ECO:0000259" key="7">
    <source>
        <dbReference type="PROSITE" id="PS51123"/>
    </source>
</evidence>
<evidence type="ECO:0000313" key="9">
    <source>
        <dbReference type="Proteomes" id="UP000201838"/>
    </source>
</evidence>
<sequence length="628" mass="66431">MSAIAPLKLRSYLPHAFAILIAGTACLGVAFWAKELIEEKTATDIGLVLAQNGHDWAEVTTDGLQVALIGTAPNEATRFAALSAAGRIVDASRILDLMEVKATAALKAPDFSIEILKNNDGISLIGLVPTESDPATILERARRIAGNAQIADLLESADYAPPPGWERALTFGLNTLEAFPRSKVSISPNRVAITAAAADLNEKRRIERQLNRDAPTGVALDLNITAPREVIAPFTLRFLKIGETAQFDACSADTEQARDAILAAAIAAGLSGPTTCPLGLGTPSTQWGEAAVASIQALNAIGEGTVTLSNVDITLVAAENTSLAEFDRAVGELNGRLPEVFSLNAARLEREDQVASDGAKPEFLATRSPEGLVQLRGRLGDDLTQMAVRSFAAAHFGSGNVYPATRLDASLPAGWPTRVLTALESLAILNNGAAIVTADSVEVSGVSGRPDARGEITRILSSKLPEGTTFALDISYSEALDPLAALPTPEECVEKINEAVAQKKITFAPSSTEIEDDAMTTIDSISELLRDCQTVKIEIGGHTDSQGREVMNEQLSQARADAVLNAIMARRVLTSNLTAKGYGETQPIADNDTEAGREANRRIEFRLVVPETVAQDGPVDADSKETSQ</sequence>
<evidence type="ECO:0000256" key="5">
    <source>
        <dbReference type="SAM" id="MobiDB-lite"/>
    </source>
</evidence>
<dbReference type="Pfam" id="PF00691">
    <property type="entry name" value="OmpA"/>
    <property type="match status" value="1"/>
</dbReference>
<dbReference type="CDD" id="cd07185">
    <property type="entry name" value="OmpA_C-like"/>
    <property type="match status" value="1"/>
</dbReference>
<dbReference type="PRINTS" id="PR01021">
    <property type="entry name" value="OMPADOMAIN"/>
</dbReference>
<keyword evidence="3" id="KW-0998">Cell outer membrane</keyword>
<evidence type="ECO:0000256" key="6">
    <source>
        <dbReference type="SAM" id="Phobius"/>
    </source>
</evidence>
<keyword evidence="2 4" id="KW-0472">Membrane</keyword>
<dbReference type="GO" id="GO:0009279">
    <property type="term" value="C:cell outer membrane"/>
    <property type="evidence" value="ECO:0007669"/>
    <property type="project" value="UniProtKB-SubCell"/>
</dbReference>
<accession>A0A238IXQ3</accession>
<feature type="transmembrane region" description="Helical" evidence="6">
    <location>
        <begin position="12"/>
        <end position="33"/>
    </location>
</feature>